<evidence type="ECO:0000256" key="6">
    <source>
        <dbReference type="ARBA" id="ARBA00022833"/>
    </source>
</evidence>
<feature type="binding site" evidence="11">
    <location>
        <position position="94"/>
    </location>
    <ligand>
        <name>Zn(2+)</name>
        <dbReference type="ChEBI" id="CHEBI:29105"/>
    </ligand>
</feature>
<keyword evidence="13" id="KW-1185">Reference proteome</keyword>
<dbReference type="GO" id="GO:0005737">
    <property type="term" value="C:cytoplasm"/>
    <property type="evidence" value="ECO:0007669"/>
    <property type="project" value="UniProtKB-SubCell"/>
</dbReference>
<dbReference type="GO" id="GO:0008270">
    <property type="term" value="F:zinc ion binding"/>
    <property type="evidence" value="ECO:0007669"/>
    <property type="project" value="TreeGrafter"/>
</dbReference>
<keyword evidence="8" id="KW-0805">Transcription regulation</keyword>
<dbReference type="GO" id="GO:1900376">
    <property type="term" value="P:regulation of secondary metabolite biosynthetic process"/>
    <property type="evidence" value="ECO:0007669"/>
    <property type="project" value="TreeGrafter"/>
</dbReference>
<evidence type="ECO:0000256" key="1">
    <source>
        <dbReference type="ARBA" id="ARBA00004496"/>
    </source>
</evidence>
<proteinExistence type="inferred from homology"/>
<organism evidence="12 13">
    <name type="scientific">Glutamicibacter soli</name>
    <dbReference type="NCBI Taxonomy" id="453836"/>
    <lineage>
        <taxon>Bacteria</taxon>
        <taxon>Bacillati</taxon>
        <taxon>Actinomycetota</taxon>
        <taxon>Actinomycetes</taxon>
        <taxon>Micrococcales</taxon>
        <taxon>Micrococcaceae</taxon>
        <taxon>Glutamicibacter</taxon>
    </lineage>
</organism>
<evidence type="ECO:0000256" key="5">
    <source>
        <dbReference type="ARBA" id="ARBA00022723"/>
    </source>
</evidence>
<keyword evidence="5 11" id="KW-0479">Metal-binding</keyword>
<keyword evidence="4" id="KW-0678">Repressor</keyword>
<evidence type="ECO:0000256" key="10">
    <source>
        <dbReference type="ARBA" id="ARBA00023163"/>
    </source>
</evidence>
<dbReference type="Gene3D" id="1.10.10.10">
    <property type="entry name" value="Winged helix-like DNA-binding domain superfamily/Winged helix DNA-binding domain"/>
    <property type="match status" value="1"/>
</dbReference>
<keyword evidence="6 11" id="KW-0862">Zinc</keyword>
<keyword evidence="10" id="KW-0804">Transcription</keyword>
<dbReference type="CDD" id="cd07153">
    <property type="entry name" value="Fur_like"/>
    <property type="match status" value="1"/>
</dbReference>
<dbReference type="PANTHER" id="PTHR33202">
    <property type="entry name" value="ZINC UPTAKE REGULATION PROTEIN"/>
    <property type="match status" value="1"/>
</dbReference>
<evidence type="ECO:0000256" key="7">
    <source>
        <dbReference type="ARBA" id="ARBA00023004"/>
    </source>
</evidence>
<dbReference type="PANTHER" id="PTHR33202:SF18">
    <property type="entry name" value="TRANSCRIPTIONAL REGULATOR FURA"/>
    <property type="match status" value="1"/>
</dbReference>
<comment type="subcellular location">
    <subcellularLocation>
        <location evidence="1">Cytoplasm</location>
    </subcellularLocation>
</comment>
<dbReference type="GO" id="GO:0045892">
    <property type="term" value="P:negative regulation of DNA-templated transcription"/>
    <property type="evidence" value="ECO:0007669"/>
    <property type="project" value="TreeGrafter"/>
</dbReference>
<dbReference type="InterPro" id="IPR002481">
    <property type="entry name" value="FUR"/>
</dbReference>
<evidence type="ECO:0000256" key="9">
    <source>
        <dbReference type="ARBA" id="ARBA00023125"/>
    </source>
</evidence>
<dbReference type="EMBL" id="POAF01000010">
    <property type="protein sequence ID" value="RBL99067.1"/>
    <property type="molecule type" value="Genomic_DNA"/>
</dbReference>
<evidence type="ECO:0000313" key="12">
    <source>
        <dbReference type="EMBL" id="RBL99067.1"/>
    </source>
</evidence>
<feature type="binding site" evidence="11">
    <location>
        <position position="131"/>
    </location>
    <ligand>
        <name>Zn(2+)</name>
        <dbReference type="ChEBI" id="CHEBI:29105"/>
    </ligand>
</feature>
<dbReference type="InterPro" id="IPR036390">
    <property type="entry name" value="WH_DNA-bd_sf"/>
</dbReference>
<dbReference type="Gene3D" id="3.30.1490.190">
    <property type="match status" value="1"/>
</dbReference>
<dbReference type="AlphaFoldDB" id="A0A365Y8X3"/>
<evidence type="ECO:0000256" key="4">
    <source>
        <dbReference type="ARBA" id="ARBA00022491"/>
    </source>
</evidence>
<accession>A0A365Y8X3</accession>
<dbReference type="Pfam" id="PF01475">
    <property type="entry name" value="FUR"/>
    <property type="match status" value="1"/>
</dbReference>
<dbReference type="Proteomes" id="UP000252167">
    <property type="component" value="Unassembled WGS sequence"/>
</dbReference>
<reference evidence="12 13" key="1">
    <citation type="submission" date="2018-01" db="EMBL/GenBank/DDBJ databases">
        <title>Glutamicibacter soli strain NHPC-3 Whole genome sequence and assembly.</title>
        <authorList>
            <person name="Choudhury P."/>
            <person name="Gupta D."/>
            <person name="Sengupta K."/>
            <person name="Jawed A."/>
            <person name="Sultana N."/>
            <person name="Saha P."/>
        </authorList>
    </citation>
    <scope>NUCLEOTIDE SEQUENCE [LARGE SCALE GENOMIC DNA]</scope>
    <source>
        <strain evidence="12 13">NHPC-3</strain>
    </source>
</reference>
<dbReference type="InterPro" id="IPR036388">
    <property type="entry name" value="WH-like_DNA-bd_sf"/>
</dbReference>
<keyword evidence="3" id="KW-0963">Cytoplasm</keyword>
<protein>
    <submittedName>
        <fullName evidence="12">Transcriptional repressor</fullName>
    </submittedName>
</protein>
<comment type="cofactor">
    <cofactor evidence="11">
        <name>Zn(2+)</name>
        <dbReference type="ChEBI" id="CHEBI:29105"/>
    </cofactor>
    <text evidence="11">Binds 1 zinc ion per subunit.</text>
</comment>
<keyword evidence="9" id="KW-0238">DNA-binding</keyword>
<evidence type="ECO:0000256" key="3">
    <source>
        <dbReference type="ARBA" id="ARBA00022490"/>
    </source>
</evidence>
<evidence type="ECO:0000313" key="13">
    <source>
        <dbReference type="Proteomes" id="UP000252167"/>
    </source>
</evidence>
<feature type="binding site" evidence="11">
    <location>
        <position position="134"/>
    </location>
    <ligand>
        <name>Zn(2+)</name>
        <dbReference type="ChEBI" id="CHEBI:29105"/>
    </ligand>
</feature>
<evidence type="ECO:0000256" key="11">
    <source>
        <dbReference type="PIRSR" id="PIRSR602481-1"/>
    </source>
</evidence>
<name>A0A365Y8X3_9MICC</name>
<dbReference type="InterPro" id="IPR043135">
    <property type="entry name" value="Fur_C"/>
</dbReference>
<comment type="caution">
    <text evidence="12">The sequence shown here is derived from an EMBL/GenBank/DDBJ whole genome shotgun (WGS) entry which is preliminary data.</text>
</comment>
<dbReference type="RefSeq" id="WP_047117697.1">
    <property type="nucleotide sequence ID" value="NZ_POAF01000010.1"/>
</dbReference>
<dbReference type="GO" id="GO:0000976">
    <property type="term" value="F:transcription cis-regulatory region binding"/>
    <property type="evidence" value="ECO:0007669"/>
    <property type="project" value="TreeGrafter"/>
</dbReference>
<feature type="binding site" evidence="11">
    <location>
        <position position="91"/>
    </location>
    <ligand>
        <name>Zn(2+)</name>
        <dbReference type="ChEBI" id="CHEBI:29105"/>
    </ligand>
</feature>
<dbReference type="SUPFAM" id="SSF46785">
    <property type="entry name" value="Winged helix' DNA-binding domain"/>
    <property type="match status" value="1"/>
</dbReference>
<keyword evidence="7" id="KW-0408">Iron</keyword>
<sequence length="151" mass="16399">MKELETRLRELGMRVTRPRRAVLDELLLRSHIDVAQIAAGARQRIGRVSTQAVYDVVHTLTGAGILRSIELPGSPAVFELARGDNHHHLVCRACGRIADVPCPVGKAPCLRPLDATGYAIEEAEVTYWGLCPECRPGIPPAAPHGTTITTH</sequence>
<gene>
    <name evidence="12" type="ORF">C1H84_16635</name>
</gene>
<evidence type="ECO:0000256" key="2">
    <source>
        <dbReference type="ARBA" id="ARBA00007957"/>
    </source>
</evidence>
<evidence type="ECO:0000256" key="8">
    <source>
        <dbReference type="ARBA" id="ARBA00023015"/>
    </source>
</evidence>
<dbReference type="GO" id="GO:0003700">
    <property type="term" value="F:DNA-binding transcription factor activity"/>
    <property type="evidence" value="ECO:0007669"/>
    <property type="project" value="InterPro"/>
</dbReference>
<comment type="similarity">
    <text evidence="2">Belongs to the Fur family.</text>
</comment>